<accession>A0A382YMN8</accession>
<evidence type="ECO:0000313" key="1">
    <source>
        <dbReference type="EMBL" id="SVD84474.1"/>
    </source>
</evidence>
<name>A0A382YMN8_9ZZZZ</name>
<protein>
    <submittedName>
        <fullName evidence="1">Uncharacterized protein</fullName>
    </submittedName>
</protein>
<dbReference type="AlphaFoldDB" id="A0A382YMN8"/>
<sequence>MPSRSLSPPPCEHPSKCGWAILDDLIERGFAFDVELLLKTEQRNPQGLAKVPIAWIDSEAESTTTALSPYLSMLQSIAAMNRKYLPPNPETEAFVTFIEGLDETQWNQLVDNVPEPIASRDPQEFGHFDEVSIDHLGSLLNDN</sequence>
<reference evidence="1" key="1">
    <citation type="submission" date="2018-05" db="EMBL/GenBank/DDBJ databases">
        <authorList>
            <person name="Lanie J.A."/>
            <person name="Ng W.-L."/>
            <person name="Kazmierczak K.M."/>
            <person name="Andrzejewski T.M."/>
            <person name="Davidsen T.M."/>
            <person name="Wayne K.J."/>
            <person name="Tettelin H."/>
            <person name="Glass J.I."/>
            <person name="Rusch D."/>
            <person name="Podicherti R."/>
            <person name="Tsui H.-C.T."/>
            <person name="Winkler M.E."/>
        </authorList>
    </citation>
    <scope>NUCLEOTIDE SEQUENCE</scope>
</reference>
<proteinExistence type="predicted"/>
<organism evidence="1">
    <name type="scientific">marine metagenome</name>
    <dbReference type="NCBI Taxonomy" id="408172"/>
    <lineage>
        <taxon>unclassified sequences</taxon>
        <taxon>metagenomes</taxon>
        <taxon>ecological metagenomes</taxon>
    </lineage>
</organism>
<dbReference type="EMBL" id="UINC01177050">
    <property type="protein sequence ID" value="SVD84474.1"/>
    <property type="molecule type" value="Genomic_DNA"/>
</dbReference>
<gene>
    <name evidence="1" type="ORF">METZ01_LOCUS437328</name>
</gene>